<feature type="transmembrane region" description="Helical" evidence="6">
    <location>
        <begin position="231"/>
        <end position="251"/>
    </location>
</feature>
<reference evidence="7 8" key="1">
    <citation type="submission" date="2013-12" db="EMBL/GenBank/DDBJ databases">
        <title>Comparative genomics of Petrotoga isolates.</title>
        <authorList>
            <person name="Nesbo C.L."/>
            <person name="Charchuk R."/>
            <person name="Chow K."/>
        </authorList>
    </citation>
    <scope>NUCLEOTIDE SEQUENCE [LARGE SCALE GENOMIC DNA]</scope>
    <source>
        <strain evidence="7 8">DSM 13574</strain>
    </source>
</reference>
<dbReference type="Pfam" id="PF02653">
    <property type="entry name" value="BPD_transp_2"/>
    <property type="match status" value="1"/>
</dbReference>
<evidence type="ECO:0000313" key="8">
    <source>
        <dbReference type="Proteomes" id="UP000236434"/>
    </source>
</evidence>
<evidence type="ECO:0000256" key="3">
    <source>
        <dbReference type="ARBA" id="ARBA00022692"/>
    </source>
</evidence>
<dbReference type="PANTHER" id="PTHR47089">
    <property type="entry name" value="ABC TRANSPORTER, PERMEASE PROTEIN"/>
    <property type="match status" value="1"/>
</dbReference>
<dbReference type="PANTHER" id="PTHR47089:SF1">
    <property type="entry name" value="GUANOSINE ABC TRANSPORTER PERMEASE PROTEIN NUPP"/>
    <property type="match status" value="1"/>
</dbReference>
<name>A0A2K1P3E9_9BACT</name>
<evidence type="ECO:0000256" key="2">
    <source>
        <dbReference type="ARBA" id="ARBA00022475"/>
    </source>
</evidence>
<organism evidence="7 8">
    <name type="scientific">Petrotoga olearia DSM 13574</name>
    <dbReference type="NCBI Taxonomy" id="1122955"/>
    <lineage>
        <taxon>Bacteria</taxon>
        <taxon>Thermotogati</taxon>
        <taxon>Thermotogota</taxon>
        <taxon>Thermotogae</taxon>
        <taxon>Petrotogales</taxon>
        <taxon>Petrotogaceae</taxon>
        <taxon>Petrotoga</taxon>
    </lineage>
</organism>
<dbReference type="AlphaFoldDB" id="A0A2K1P3E9"/>
<evidence type="ECO:0000313" key="7">
    <source>
        <dbReference type="EMBL" id="PNR97257.1"/>
    </source>
</evidence>
<feature type="transmembrane region" description="Helical" evidence="6">
    <location>
        <begin position="179"/>
        <end position="204"/>
    </location>
</feature>
<gene>
    <name evidence="7" type="ORF">X929_03340</name>
</gene>
<evidence type="ECO:0000256" key="6">
    <source>
        <dbReference type="SAM" id="Phobius"/>
    </source>
</evidence>
<dbReference type="CDD" id="cd06580">
    <property type="entry name" value="TM_PBP1_transp_TpRbsC_like"/>
    <property type="match status" value="1"/>
</dbReference>
<feature type="transmembrane region" description="Helical" evidence="6">
    <location>
        <begin position="106"/>
        <end position="127"/>
    </location>
</feature>
<protein>
    <submittedName>
        <fullName evidence="7">ABC transporter permease</fullName>
    </submittedName>
</protein>
<dbReference type="RefSeq" id="WP_103066620.1">
    <property type="nucleotide sequence ID" value="NZ_AZRL01000006.1"/>
</dbReference>
<evidence type="ECO:0000256" key="1">
    <source>
        <dbReference type="ARBA" id="ARBA00004651"/>
    </source>
</evidence>
<proteinExistence type="predicted"/>
<dbReference type="InterPro" id="IPR001851">
    <property type="entry name" value="ABC_transp_permease"/>
</dbReference>
<accession>A0A2K1P3E9</accession>
<keyword evidence="3 6" id="KW-0812">Transmembrane</keyword>
<feature type="transmembrane region" description="Helical" evidence="6">
    <location>
        <begin position="7"/>
        <end position="27"/>
    </location>
</feature>
<comment type="subcellular location">
    <subcellularLocation>
        <location evidence="1">Cell membrane</location>
        <topology evidence="1">Multi-pass membrane protein</topology>
    </subcellularLocation>
</comment>
<sequence length="351" mass="38213">MKSLNKILTGIVGIALSFLAGAILIKLQGNSPIDAYRALFDYGLVSWFSLSSTLNNATPLILTGMAAAIAFSSNVVNLGEPGQLIVGALTAALLGYYLPIPGIMGIIIVLLISGIVGGLYGGLAGVLKKYYKMDEFITTLMLNFIADYFTLYLATYPFLDKNSYVPATPMIKREFFLPTINGINISFFIAIFMVFVSFFVVTYLKKGYEWRMMGYNYNFSKIGGCKNEENLIWVMFYTGFLSGLAGALLILGGTQHRFIKGIGANYGWDGVMLAIVGGNGVVETSVFAIFFGFLKAGGIGMEFEVSIPSEFTMVLQAIIVLLVVATRSTISYYSDKIRASLKAKRVVKSSE</sequence>
<feature type="transmembrane region" description="Helical" evidence="6">
    <location>
        <begin position="271"/>
        <end position="294"/>
    </location>
</feature>
<keyword evidence="4 6" id="KW-1133">Transmembrane helix</keyword>
<dbReference type="GO" id="GO:0005886">
    <property type="term" value="C:plasma membrane"/>
    <property type="evidence" value="ECO:0007669"/>
    <property type="project" value="UniProtKB-SubCell"/>
</dbReference>
<dbReference type="Proteomes" id="UP000236434">
    <property type="component" value="Unassembled WGS sequence"/>
</dbReference>
<evidence type="ECO:0000256" key="4">
    <source>
        <dbReference type="ARBA" id="ARBA00022989"/>
    </source>
</evidence>
<feature type="transmembrane region" description="Helical" evidence="6">
    <location>
        <begin position="83"/>
        <end position="100"/>
    </location>
</feature>
<dbReference type="OrthoDB" id="45037at2"/>
<keyword evidence="5 6" id="KW-0472">Membrane</keyword>
<keyword evidence="2" id="KW-1003">Cell membrane</keyword>
<comment type="caution">
    <text evidence="7">The sequence shown here is derived from an EMBL/GenBank/DDBJ whole genome shotgun (WGS) entry which is preliminary data.</text>
</comment>
<feature type="transmembrane region" description="Helical" evidence="6">
    <location>
        <begin position="139"/>
        <end position="159"/>
    </location>
</feature>
<dbReference type="GO" id="GO:0022857">
    <property type="term" value="F:transmembrane transporter activity"/>
    <property type="evidence" value="ECO:0007669"/>
    <property type="project" value="InterPro"/>
</dbReference>
<feature type="transmembrane region" description="Helical" evidence="6">
    <location>
        <begin position="314"/>
        <end position="333"/>
    </location>
</feature>
<evidence type="ECO:0000256" key="5">
    <source>
        <dbReference type="ARBA" id="ARBA00023136"/>
    </source>
</evidence>
<dbReference type="EMBL" id="AZRL01000006">
    <property type="protein sequence ID" value="PNR97257.1"/>
    <property type="molecule type" value="Genomic_DNA"/>
</dbReference>